<evidence type="ECO:0000256" key="4">
    <source>
        <dbReference type="ARBA" id="ARBA00022729"/>
    </source>
</evidence>
<comment type="caution">
    <text evidence="6">The sequence shown here is derived from an EMBL/GenBank/DDBJ whole genome shotgun (WGS) entry which is preliminary data.</text>
</comment>
<proteinExistence type="inferred from homology"/>
<evidence type="ECO:0000313" key="6">
    <source>
        <dbReference type="EMBL" id="MDT0550879.1"/>
    </source>
</evidence>
<protein>
    <submittedName>
        <fullName evidence="6">ABC transporter substrate-binding protein</fullName>
    </submittedName>
</protein>
<feature type="non-terminal residue" evidence="6">
    <location>
        <position position="1"/>
    </location>
</feature>
<feature type="domain" description="Solute-binding protein family 5" evidence="5">
    <location>
        <begin position="58"/>
        <end position="120"/>
    </location>
</feature>
<keyword evidence="3" id="KW-0813">Transport</keyword>
<evidence type="ECO:0000256" key="1">
    <source>
        <dbReference type="ARBA" id="ARBA00004196"/>
    </source>
</evidence>
<feature type="non-terminal residue" evidence="6">
    <location>
        <position position="156"/>
    </location>
</feature>
<dbReference type="EMBL" id="JAVRFD010000547">
    <property type="protein sequence ID" value="MDT0550879.1"/>
    <property type="molecule type" value="Genomic_DNA"/>
</dbReference>
<dbReference type="Proteomes" id="UP001180754">
    <property type="component" value="Unassembled WGS sequence"/>
</dbReference>
<dbReference type="RefSeq" id="WP_311731281.1">
    <property type="nucleotide sequence ID" value="NZ_JAVRFD010000547.1"/>
</dbReference>
<comment type="similarity">
    <text evidence="2">Belongs to the bacterial solute-binding protein 5 family.</text>
</comment>
<accession>A0ABU2XY83</accession>
<evidence type="ECO:0000256" key="3">
    <source>
        <dbReference type="ARBA" id="ARBA00022448"/>
    </source>
</evidence>
<dbReference type="InterPro" id="IPR039424">
    <property type="entry name" value="SBP_5"/>
</dbReference>
<dbReference type="Gene3D" id="3.40.190.10">
    <property type="entry name" value="Periplasmic binding protein-like II"/>
    <property type="match status" value="1"/>
</dbReference>
<dbReference type="PANTHER" id="PTHR30290">
    <property type="entry name" value="PERIPLASMIC BINDING COMPONENT OF ABC TRANSPORTER"/>
    <property type="match status" value="1"/>
</dbReference>
<name>A0ABU2XY83_9ACTN</name>
<comment type="subcellular location">
    <subcellularLocation>
        <location evidence="1">Cell envelope</location>
    </subcellularLocation>
</comment>
<dbReference type="InterPro" id="IPR000914">
    <property type="entry name" value="SBP_5_dom"/>
</dbReference>
<evidence type="ECO:0000313" key="7">
    <source>
        <dbReference type="Proteomes" id="UP001180754"/>
    </source>
</evidence>
<gene>
    <name evidence="6" type="ORF">RND15_50860</name>
</gene>
<reference evidence="6" key="1">
    <citation type="submission" date="2024-05" db="EMBL/GenBank/DDBJ databases">
        <title>30 novel species of actinomycetes from the DSMZ collection.</title>
        <authorList>
            <person name="Nouioui I."/>
        </authorList>
    </citation>
    <scope>NUCLEOTIDE SEQUENCE</scope>
    <source>
        <strain evidence="6">DSM 41529</strain>
    </source>
</reference>
<keyword evidence="4" id="KW-0732">Signal</keyword>
<keyword evidence="7" id="KW-1185">Reference proteome</keyword>
<organism evidence="6 7">
    <name type="scientific">Streptomyces lonegramiae</name>
    <dbReference type="NCBI Taxonomy" id="3075524"/>
    <lineage>
        <taxon>Bacteria</taxon>
        <taxon>Bacillati</taxon>
        <taxon>Actinomycetota</taxon>
        <taxon>Actinomycetes</taxon>
        <taxon>Kitasatosporales</taxon>
        <taxon>Streptomycetaceae</taxon>
        <taxon>Streptomyces</taxon>
    </lineage>
</organism>
<evidence type="ECO:0000259" key="5">
    <source>
        <dbReference type="Pfam" id="PF00496"/>
    </source>
</evidence>
<dbReference type="Pfam" id="PF00496">
    <property type="entry name" value="SBP_bac_5"/>
    <property type="match status" value="1"/>
</dbReference>
<dbReference type="SUPFAM" id="SSF53850">
    <property type="entry name" value="Periplasmic binding protein-like II"/>
    <property type="match status" value="1"/>
</dbReference>
<sequence>TDPNSLYGGTLQIASVGDVDALDPLIAYSAESWQVIRATTRQLVTYSGNKESIGKDTQVVPDLAESWDVSPDGKTYTFHLRDNINYSGAATRPITAQDFVYAVKRFPDPNAQVSAITYYNALFDGFKEYADEFAKVPTGDLAAVKNFIDTHQISGL</sequence>
<evidence type="ECO:0000256" key="2">
    <source>
        <dbReference type="ARBA" id="ARBA00005695"/>
    </source>
</evidence>
<dbReference type="PANTHER" id="PTHR30290:SF10">
    <property type="entry name" value="PERIPLASMIC OLIGOPEPTIDE-BINDING PROTEIN-RELATED"/>
    <property type="match status" value="1"/>
</dbReference>